<evidence type="ECO:0000256" key="5">
    <source>
        <dbReference type="SAM" id="MobiDB-lite"/>
    </source>
</evidence>
<keyword evidence="4" id="KW-0998">Cell outer membrane</keyword>
<evidence type="ECO:0000256" key="3">
    <source>
        <dbReference type="ARBA" id="ARBA00022729"/>
    </source>
</evidence>
<dbReference type="InterPro" id="IPR023346">
    <property type="entry name" value="Lysozyme-like_dom_sf"/>
</dbReference>
<comment type="subcellular location">
    <subcellularLocation>
        <location evidence="1">Cell outer membrane</location>
        <topology evidence="1">Peripheral membrane protein</topology>
    </subcellularLocation>
</comment>
<dbReference type="PANTHER" id="PTHR35936:SF32">
    <property type="entry name" value="MEMBRANE-BOUND LYTIC MUREIN TRANSGLYCOSYLASE F"/>
    <property type="match status" value="1"/>
</dbReference>
<dbReference type="CDD" id="cd01009">
    <property type="entry name" value="PBP2_YfhD_N"/>
    <property type="match status" value="1"/>
</dbReference>
<dbReference type="PANTHER" id="PTHR35936">
    <property type="entry name" value="MEMBRANE-BOUND LYTIC MUREIN TRANSGLYCOSYLASE F"/>
    <property type="match status" value="1"/>
</dbReference>
<evidence type="ECO:0000313" key="8">
    <source>
        <dbReference type="EMBL" id="WMS87105.1"/>
    </source>
</evidence>
<evidence type="ECO:0000256" key="6">
    <source>
        <dbReference type="SAM" id="SignalP"/>
    </source>
</evidence>
<feature type="domain" description="Solute-binding protein family 3/N-terminal" evidence="7">
    <location>
        <begin position="311"/>
        <end position="534"/>
    </location>
</feature>
<dbReference type="Proteomes" id="UP001239782">
    <property type="component" value="Chromosome"/>
</dbReference>
<dbReference type="AlphaFoldDB" id="A0AA51RT46"/>
<dbReference type="KEGG" id="plei:Q9312_18010"/>
<dbReference type="SMART" id="SM00062">
    <property type="entry name" value="PBPb"/>
    <property type="match status" value="2"/>
</dbReference>
<feature type="chain" id="PRO_5041216159" evidence="6">
    <location>
        <begin position="21"/>
        <end position="722"/>
    </location>
</feature>
<feature type="region of interest" description="Disordered" evidence="5">
    <location>
        <begin position="26"/>
        <end position="71"/>
    </location>
</feature>
<dbReference type="RefSeq" id="WP_309202244.1">
    <property type="nucleotide sequence ID" value="NZ_CP133548.1"/>
</dbReference>
<gene>
    <name evidence="8" type="ORF">Q9312_18010</name>
</gene>
<comment type="similarity">
    <text evidence="2">Belongs to the bacterial solute-binding protein 3 family.</text>
</comment>
<keyword evidence="3 6" id="KW-0732">Signal</keyword>
<dbReference type="Gene3D" id="1.10.530.10">
    <property type="match status" value="1"/>
</dbReference>
<evidence type="ECO:0000259" key="7">
    <source>
        <dbReference type="SMART" id="SM00062"/>
    </source>
</evidence>
<sequence>MNKKIALSLLSALILLPLLGCDQSSNEQQRRDTIDNNASVVDGKKSESNAPTSDANTAQLNTKGEQKHKEQLTAARSWDDIKRTGYIRALKLNFELEEALPRSYSAAAYHQSLLENFALEHQLTIKWVSAGSLNDMLEKLNTFQADIIARHLTVTESRASKIQFTLPVSSSREQLIIASHAPKPNLEQSQSITLLPGSSFIETVKENFPNWQIETFNGGVSSDDIANLLSERKVELTLLDESTVNTLLDYRQDIRVIKTLPAIKKQAWAIHPNAPALLQQLNNFINAHHLSSPTEAKRTADLDNIKKQKRPLRMITRNSPETYFLWRGELMGFDYDLLKEFAKRQGVPLQVIVADSYQQMQDLLNDGSGDVIAAGISRTEKRQKNSQFSIRYNRVNEHLIAHRDAAPITSLNDLNNRTIHVRRSSAFWMTLTSLQKKYSFNLVAADESLSTEMLIDQVDNRQIDLTVADSNLLAIEQTFRDDIVSPLVLKESIPIAYVVRENNPKLLTELNAFIAKEYRQVFYNVTKQKYFSDESQKKKLREERLLLGNQLSPYDDLVKPAAQAFNFDWRLITSQMYQESKFDPTAQSFAGARGLMQVLPKTASEFGFEQLTQPQEGILAGVTYLDWTRDRFDTKLPPQERLYFALAAYNTGFGHVRDAQKLAKQLNLRDDRWFNHVEKAMLLLQQPKYYKNARFGYCRGSEPVNYVRNIHQRYLSYLNLVP</sequence>
<dbReference type="GO" id="GO:0009279">
    <property type="term" value="C:cell outer membrane"/>
    <property type="evidence" value="ECO:0007669"/>
    <property type="project" value="UniProtKB-SubCell"/>
</dbReference>
<evidence type="ECO:0000313" key="9">
    <source>
        <dbReference type="Proteomes" id="UP001239782"/>
    </source>
</evidence>
<dbReference type="InterPro" id="IPR001638">
    <property type="entry name" value="Solute-binding_3/MltF_N"/>
</dbReference>
<keyword evidence="9" id="KW-1185">Reference proteome</keyword>
<feature type="signal peptide" evidence="6">
    <location>
        <begin position="1"/>
        <end position="20"/>
    </location>
</feature>
<evidence type="ECO:0000256" key="4">
    <source>
        <dbReference type="ARBA" id="ARBA00023237"/>
    </source>
</evidence>
<evidence type="ECO:0000256" key="1">
    <source>
        <dbReference type="ARBA" id="ARBA00004339"/>
    </source>
</evidence>
<protein>
    <submittedName>
        <fullName evidence="8">Transporter substrate-binding domain-containing protein</fullName>
    </submittedName>
</protein>
<proteinExistence type="inferred from homology"/>
<keyword evidence="4" id="KW-0472">Membrane</keyword>
<dbReference type="Gene3D" id="3.40.190.10">
    <property type="entry name" value="Periplasmic binding protein-like II"/>
    <property type="match status" value="4"/>
</dbReference>
<accession>A0AA51RT46</accession>
<organism evidence="8 9">
    <name type="scientific">Pleionea litopenaei</name>
    <dbReference type="NCBI Taxonomy" id="3070815"/>
    <lineage>
        <taxon>Bacteria</taxon>
        <taxon>Pseudomonadati</taxon>
        <taxon>Pseudomonadota</taxon>
        <taxon>Gammaproteobacteria</taxon>
        <taxon>Oceanospirillales</taxon>
        <taxon>Pleioneaceae</taxon>
        <taxon>Pleionea</taxon>
    </lineage>
</organism>
<name>A0AA51RT46_9GAMM</name>
<dbReference type="InterPro" id="IPR008258">
    <property type="entry name" value="Transglycosylase_SLT_dom_1"/>
</dbReference>
<dbReference type="SUPFAM" id="SSF53850">
    <property type="entry name" value="Periplasmic binding protein-like II"/>
    <property type="match status" value="2"/>
</dbReference>
<dbReference type="CDD" id="cd13403">
    <property type="entry name" value="MLTF-like"/>
    <property type="match status" value="1"/>
</dbReference>
<dbReference type="EMBL" id="CP133548">
    <property type="protein sequence ID" value="WMS87105.1"/>
    <property type="molecule type" value="Genomic_DNA"/>
</dbReference>
<dbReference type="Pfam" id="PF00497">
    <property type="entry name" value="SBP_bac_3"/>
    <property type="match status" value="2"/>
</dbReference>
<reference evidence="8 9" key="1">
    <citation type="submission" date="2023-08" db="EMBL/GenBank/DDBJ databases">
        <title>Pleionea litopenaei sp. nov., isolated from stomach of juvenile Litopenaeus vannamei.</title>
        <authorList>
            <person name="Rho A.M."/>
            <person name="Hwang C.Y."/>
        </authorList>
    </citation>
    <scope>NUCLEOTIDE SEQUENCE [LARGE SCALE GENOMIC DNA]</scope>
    <source>
        <strain evidence="8 9">HL-JVS1</strain>
    </source>
</reference>
<dbReference type="Pfam" id="PF01464">
    <property type="entry name" value="SLT"/>
    <property type="match status" value="1"/>
</dbReference>
<feature type="compositionally biased region" description="Polar residues" evidence="5">
    <location>
        <begin position="48"/>
        <end position="63"/>
    </location>
</feature>
<feature type="domain" description="Solute-binding protein family 3/N-terminal" evidence="7">
    <location>
        <begin position="103"/>
        <end position="298"/>
    </location>
</feature>
<evidence type="ECO:0000256" key="2">
    <source>
        <dbReference type="ARBA" id="ARBA00010333"/>
    </source>
</evidence>
<dbReference type="SUPFAM" id="SSF53955">
    <property type="entry name" value="Lysozyme-like"/>
    <property type="match status" value="1"/>
</dbReference>